<dbReference type="Pfam" id="PF00291">
    <property type="entry name" value="PALP"/>
    <property type="match status" value="1"/>
</dbReference>
<reference evidence="8" key="1">
    <citation type="submission" date="2021-04" db="EMBL/GenBank/DDBJ databases">
        <title>Genomic insights into ecological role and evolution of a novel Thermoplasmata order Candidatus Sysuiplasmatales.</title>
        <authorList>
            <person name="Yuan Y."/>
        </authorList>
    </citation>
    <scope>NUCLEOTIDE SEQUENCE</scope>
    <source>
        <strain evidence="9">TUT19-bin139</strain>
        <strain evidence="8">YP2-bin.285</strain>
    </source>
</reference>
<dbReference type="SUPFAM" id="SSF53686">
    <property type="entry name" value="Tryptophan synthase beta subunit-like PLP-dependent enzymes"/>
    <property type="match status" value="1"/>
</dbReference>
<dbReference type="Proteomes" id="UP000750197">
    <property type="component" value="Unassembled WGS sequence"/>
</dbReference>
<protein>
    <recommendedName>
        <fullName evidence="5">Threonine synthase</fullName>
        <ecNumber evidence="5">4.2.3.1</ecNumber>
    </recommendedName>
</protein>
<dbReference type="GO" id="GO:0004794">
    <property type="term" value="F:threonine deaminase activity"/>
    <property type="evidence" value="ECO:0007669"/>
    <property type="project" value="TreeGrafter"/>
</dbReference>
<dbReference type="AlphaFoldDB" id="A0A8J7YIG6"/>
<comment type="cofactor">
    <cofactor evidence="1 6">
        <name>pyridoxal 5'-phosphate</name>
        <dbReference type="ChEBI" id="CHEBI:597326"/>
    </cofactor>
</comment>
<evidence type="ECO:0000259" key="7">
    <source>
        <dbReference type="Pfam" id="PF00291"/>
    </source>
</evidence>
<accession>A0A8J7YIG6</accession>
<evidence type="ECO:0000256" key="6">
    <source>
        <dbReference type="PIRSR" id="PIRSR604450-51"/>
    </source>
</evidence>
<dbReference type="GO" id="GO:0003941">
    <property type="term" value="F:L-serine ammonia-lyase activity"/>
    <property type="evidence" value="ECO:0007669"/>
    <property type="project" value="TreeGrafter"/>
</dbReference>
<dbReference type="GO" id="GO:0006567">
    <property type="term" value="P:L-threonine catabolic process"/>
    <property type="evidence" value="ECO:0007669"/>
    <property type="project" value="TreeGrafter"/>
</dbReference>
<comment type="similarity">
    <text evidence="2">Belongs to the threonine synthase family.</text>
</comment>
<comment type="caution">
    <text evidence="8">The sequence shown here is derived from an EMBL/GenBank/DDBJ whole genome shotgun (WGS) entry which is preliminary data.</text>
</comment>
<dbReference type="NCBIfam" id="TIGR00260">
    <property type="entry name" value="thrC"/>
    <property type="match status" value="1"/>
</dbReference>
<evidence type="ECO:0000313" key="9">
    <source>
        <dbReference type="EMBL" id="MBX8643199.1"/>
    </source>
</evidence>
<proteinExistence type="inferred from homology"/>
<feature type="domain" description="Tryptophan synthase beta chain-like PALP" evidence="7">
    <location>
        <begin position="93"/>
        <end position="394"/>
    </location>
</feature>
<dbReference type="InterPro" id="IPR004450">
    <property type="entry name" value="Thr_synthase-like"/>
</dbReference>
<organism evidence="8 10">
    <name type="scientific">Candidatus Sysuiplasma superficiale</name>
    <dbReference type="NCBI Taxonomy" id="2823368"/>
    <lineage>
        <taxon>Archaea</taxon>
        <taxon>Methanobacteriati</taxon>
        <taxon>Thermoplasmatota</taxon>
        <taxon>Thermoplasmata</taxon>
        <taxon>Candidatus Sysuiplasmatales</taxon>
        <taxon>Candidatus Sysuiplasmataceae</taxon>
        <taxon>Candidatus Sysuiplasma</taxon>
    </lineage>
</organism>
<keyword evidence="4 8" id="KW-0456">Lyase</keyword>
<dbReference type="InterPro" id="IPR001926">
    <property type="entry name" value="TrpB-like_PALP"/>
</dbReference>
<dbReference type="GO" id="GO:0004795">
    <property type="term" value="F:threonine synthase activity"/>
    <property type="evidence" value="ECO:0007669"/>
    <property type="project" value="UniProtKB-UniRule"/>
</dbReference>
<dbReference type="InterPro" id="IPR050147">
    <property type="entry name" value="Ser/Thr_Dehydratase"/>
</dbReference>
<dbReference type="EC" id="4.2.3.1" evidence="5"/>
<dbReference type="GO" id="GO:0009097">
    <property type="term" value="P:isoleucine biosynthetic process"/>
    <property type="evidence" value="ECO:0007669"/>
    <property type="project" value="TreeGrafter"/>
</dbReference>
<dbReference type="EMBL" id="JAGVSJ010000001">
    <property type="protein sequence ID" value="MBX8630984.1"/>
    <property type="molecule type" value="Genomic_DNA"/>
</dbReference>
<evidence type="ECO:0000313" key="8">
    <source>
        <dbReference type="EMBL" id="MBX8630984.1"/>
    </source>
</evidence>
<evidence type="ECO:0000313" key="10">
    <source>
        <dbReference type="Proteomes" id="UP000716004"/>
    </source>
</evidence>
<keyword evidence="3 6" id="KW-0663">Pyridoxal phosphate</keyword>
<gene>
    <name evidence="8" type="primary">thrC</name>
    <name evidence="8" type="ORF">J9259_00440</name>
    <name evidence="9" type="ORF">KIY12_00475</name>
</gene>
<name>A0A8J7YIG6_9ARCH</name>
<dbReference type="CDD" id="cd01563">
    <property type="entry name" value="Thr-synth_1"/>
    <property type="match status" value="1"/>
</dbReference>
<dbReference type="GO" id="GO:0006565">
    <property type="term" value="P:L-serine catabolic process"/>
    <property type="evidence" value="ECO:0007669"/>
    <property type="project" value="TreeGrafter"/>
</dbReference>
<evidence type="ECO:0000256" key="4">
    <source>
        <dbReference type="ARBA" id="ARBA00023239"/>
    </source>
</evidence>
<dbReference type="GO" id="GO:0009088">
    <property type="term" value="P:threonine biosynthetic process"/>
    <property type="evidence" value="ECO:0007669"/>
    <property type="project" value="UniProtKB-UniRule"/>
</dbReference>
<feature type="modified residue" description="N6-(pyridoxal phosphate)lysine" evidence="6">
    <location>
        <position position="127"/>
    </location>
</feature>
<dbReference type="Gene3D" id="3.40.50.1100">
    <property type="match status" value="2"/>
</dbReference>
<evidence type="ECO:0000256" key="5">
    <source>
        <dbReference type="NCBIfam" id="TIGR00260"/>
    </source>
</evidence>
<dbReference type="PANTHER" id="PTHR48078">
    <property type="entry name" value="THREONINE DEHYDRATASE, MITOCHONDRIAL-RELATED"/>
    <property type="match status" value="1"/>
</dbReference>
<dbReference type="Proteomes" id="UP000716004">
    <property type="component" value="Unassembled WGS sequence"/>
</dbReference>
<sequence>MIVLKMTAFNETAYSSEMTFVDALVCKECGKRFPPGIRNACDECFAPLEVRYSIESVREIFSRKFIASGPQSIWRYWPVLPAGRFEGEKGLNPGMTPLRDCRNLAKKLGVKRLLVKDDTVNPTYSFKDRPVAVSISKIFEFGLNGAGCASTGNLAGATAAASAKYGIPCYVLIPSGTDRGKVISALAYGATVLEVNGTYDDANRLSNLIADRHSIGFVNINLRPYYVEGSKTIAMETVEQLGWDTPDSVIVPMGSGALLTAVSKGLEELKEIGLIPDSEVQICGAQPSGCSTIAAAYISGRDSIIPVEKPETVAESLAIGDPASGYEALSIIRKSGGFADAPEDSEIVEGQLLLARHEGIFAEPAGGTVIASLKRKIEDGTISNDQTVVCLITGNGLKTLRHLEDGSAGKTVSIGNSIQGLDGLFESNGRRVN</sequence>
<dbReference type="InterPro" id="IPR036052">
    <property type="entry name" value="TrpB-like_PALP_sf"/>
</dbReference>
<evidence type="ECO:0000256" key="1">
    <source>
        <dbReference type="ARBA" id="ARBA00001933"/>
    </source>
</evidence>
<dbReference type="EMBL" id="JAHEAC010000001">
    <property type="protein sequence ID" value="MBX8643199.1"/>
    <property type="molecule type" value="Genomic_DNA"/>
</dbReference>
<dbReference type="PANTHER" id="PTHR48078:SF6">
    <property type="entry name" value="L-THREONINE DEHYDRATASE CATABOLIC TDCB"/>
    <property type="match status" value="1"/>
</dbReference>
<evidence type="ECO:0000256" key="3">
    <source>
        <dbReference type="ARBA" id="ARBA00022898"/>
    </source>
</evidence>
<evidence type="ECO:0000256" key="2">
    <source>
        <dbReference type="ARBA" id="ARBA00005517"/>
    </source>
</evidence>